<feature type="domain" description="Tyr recombinase" evidence="6">
    <location>
        <begin position="206"/>
        <end position="388"/>
    </location>
</feature>
<dbReference type="InterPro" id="IPR013762">
    <property type="entry name" value="Integrase-like_cat_sf"/>
</dbReference>
<dbReference type="InterPro" id="IPR044068">
    <property type="entry name" value="CB"/>
</dbReference>
<dbReference type="PANTHER" id="PTHR30629">
    <property type="entry name" value="PROPHAGE INTEGRASE"/>
    <property type="match status" value="1"/>
</dbReference>
<keyword evidence="3 5" id="KW-0238">DNA-binding</keyword>
<sequence>MPKTVPPLSEAQIRAMEPRATRYSIADGNGLVLEIMPTGNKIWRFRYTLDGKRQPLTTIGDYKRISLRVARERARKYAEMVATGVSPAATARRDRGAEKRIDLLRDAAELYMTVAMASKSEEYQRTTRRALDKDVLRAIGNKPISGVTSEDIVAICDRIKKRGSPKMALHTRNVIKRLYEFLIGRQLATSNPAAVVPARFIATQDSRTRVLTPGEIGTTLRAIGASGIRRPLKLALHLLVLTMVRKSELIEATWAEFDLRSALWKIPATRMKSDREHWVYLPQQAVAMLRELREMKSSRTFVFPTVRGEDRPIAKSTLNQAVKALGLEVEHFVLHDFRRTAATHLLEMGQAAEAIEMALARAGKETAHTTEQADCADKQRSVLQRWADFVDAQIAAVPPESPSVEPERRRRRV</sequence>
<dbReference type="InterPro" id="IPR050808">
    <property type="entry name" value="Phage_Integrase"/>
</dbReference>
<feature type="domain" description="Core-binding (CB)" evidence="7">
    <location>
        <begin position="114"/>
        <end position="183"/>
    </location>
</feature>
<name>A0A1N6L796_9BURK</name>
<keyword evidence="2" id="KW-0229">DNA integration</keyword>
<dbReference type="InterPro" id="IPR038488">
    <property type="entry name" value="Integrase_DNA-bd_sf"/>
</dbReference>
<dbReference type="AlphaFoldDB" id="A0A1N6L796"/>
<proteinExistence type="inferred from homology"/>
<comment type="similarity">
    <text evidence="1">Belongs to the 'phage' integrase family.</text>
</comment>
<gene>
    <name evidence="8" type="ORF">SAMN05444165_6332</name>
</gene>
<dbReference type="OrthoDB" id="9775880at2"/>
<protein>
    <submittedName>
        <fullName evidence="8">Site-specific recombinase XerD</fullName>
    </submittedName>
</protein>
<dbReference type="InterPro" id="IPR025166">
    <property type="entry name" value="Integrase_DNA_bind_dom"/>
</dbReference>
<dbReference type="InterPro" id="IPR002104">
    <property type="entry name" value="Integrase_catalytic"/>
</dbReference>
<dbReference type="Pfam" id="PF22022">
    <property type="entry name" value="Phage_int_M"/>
    <property type="match status" value="1"/>
</dbReference>
<evidence type="ECO:0000259" key="7">
    <source>
        <dbReference type="PROSITE" id="PS51900"/>
    </source>
</evidence>
<evidence type="ECO:0000259" key="6">
    <source>
        <dbReference type="PROSITE" id="PS51898"/>
    </source>
</evidence>
<dbReference type="Gene3D" id="1.10.150.130">
    <property type="match status" value="1"/>
</dbReference>
<evidence type="ECO:0000313" key="9">
    <source>
        <dbReference type="Proteomes" id="UP000185151"/>
    </source>
</evidence>
<dbReference type="PROSITE" id="PS51900">
    <property type="entry name" value="CB"/>
    <property type="match status" value="1"/>
</dbReference>
<dbReference type="InterPro" id="IPR011010">
    <property type="entry name" value="DNA_brk_join_enz"/>
</dbReference>
<keyword evidence="4" id="KW-0233">DNA recombination</keyword>
<dbReference type="Pfam" id="PF13356">
    <property type="entry name" value="Arm-DNA-bind_3"/>
    <property type="match status" value="1"/>
</dbReference>
<dbReference type="PROSITE" id="PS51898">
    <property type="entry name" value="TYR_RECOMBINASE"/>
    <property type="match status" value="1"/>
</dbReference>
<evidence type="ECO:0000313" key="8">
    <source>
        <dbReference type="EMBL" id="SIO64557.1"/>
    </source>
</evidence>
<keyword evidence="9" id="KW-1185">Reference proteome</keyword>
<dbReference type="Proteomes" id="UP000185151">
    <property type="component" value="Unassembled WGS sequence"/>
</dbReference>
<dbReference type="Gene3D" id="1.10.443.10">
    <property type="entry name" value="Intergrase catalytic core"/>
    <property type="match status" value="1"/>
</dbReference>
<dbReference type="EMBL" id="FSRU01000002">
    <property type="protein sequence ID" value="SIO64557.1"/>
    <property type="molecule type" value="Genomic_DNA"/>
</dbReference>
<dbReference type="CDD" id="cd00801">
    <property type="entry name" value="INT_P4_C"/>
    <property type="match status" value="1"/>
</dbReference>
<reference evidence="8 9" key="1">
    <citation type="submission" date="2016-11" db="EMBL/GenBank/DDBJ databases">
        <authorList>
            <person name="Jaros S."/>
            <person name="Januszkiewicz K."/>
            <person name="Wedrychowicz H."/>
        </authorList>
    </citation>
    <scope>NUCLEOTIDE SEQUENCE [LARGE SCALE GENOMIC DNA]</scope>
    <source>
        <strain evidence="8 9">GAS95</strain>
    </source>
</reference>
<dbReference type="PANTHER" id="PTHR30629:SF2">
    <property type="entry name" value="PROPHAGE INTEGRASE INTS-RELATED"/>
    <property type="match status" value="1"/>
</dbReference>
<evidence type="ECO:0000256" key="3">
    <source>
        <dbReference type="ARBA" id="ARBA00023125"/>
    </source>
</evidence>
<accession>A0A1N6L796</accession>
<dbReference type="SUPFAM" id="SSF56349">
    <property type="entry name" value="DNA breaking-rejoining enzymes"/>
    <property type="match status" value="1"/>
</dbReference>
<dbReference type="Gene3D" id="3.30.160.390">
    <property type="entry name" value="Integrase, DNA-binding domain"/>
    <property type="match status" value="1"/>
</dbReference>
<dbReference type="Pfam" id="PF00589">
    <property type="entry name" value="Phage_integrase"/>
    <property type="match status" value="1"/>
</dbReference>
<evidence type="ECO:0000256" key="1">
    <source>
        <dbReference type="ARBA" id="ARBA00008857"/>
    </source>
</evidence>
<organism evidence="8 9">
    <name type="scientific">Paraburkholderia phenazinium</name>
    <dbReference type="NCBI Taxonomy" id="60549"/>
    <lineage>
        <taxon>Bacteria</taxon>
        <taxon>Pseudomonadati</taxon>
        <taxon>Pseudomonadota</taxon>
        <taxon>Betaproteobacteria</taxon>
        <taxon>Burkholderiales</taxon>
        <taxon>Burkholderiaceae</taxon>
        <taxon>Paraburkholderia</taxon>
    </lineage>
</organism>
<evidence type="ECO:0000256" key="4">
    <source>
        <dbReference type="ARBA" id="ARBA00023172"/>
    </source>
</evidence>
<dbReference type="InterPro" id="IPR010998">
    <property type="entry name" value="Integrase_recombinase_N"/>
</dbReference>
<dbReference type="RefSeq" id="WP_074301181.1">
    <property type="nucleotide sequence ID" value="NZ_FSRU01000002.1"/>
</dbReference>
<evidence type="ECO:0000256" key="5">
    <source>
        <dbReference type="PROSITE-ProRule" id="PRU01248"/>
    </source>
</evidence>
<dbReference type="InterPro" id="IPR053876">
    <property type="entry name" value="Phage_int_M"/>
</dbReference>
<dbReference type="GO" id="GO:0015074">
    <property type="term" value="P:DNA integration"/>
    <property type="evidence" value="ECO:0007669"/>
    <property type="project" value="UniProtKB-KW"/>
</dbReference>
<dbReference type="GO" id="GO:0003677">
    <property type="term" value="F:DNA binding"/>
    <property type="evidence" value="ECO:0007669"/>
    <property type="project" value="UniProtKB-UniRule"/>
</dbReference>
<dbReference type="GO" id="GO:0006310">
    <property type="term" value="P:DNA recombination"/>
    <property type="evidence" value="ECO:0007669"/>
    <property type="project" value="UniProtKB-KW"/>
</dbReference>
<evidence type="ECO:0000256" key="2">
    <source>
        <dbReference type="ARBA" id="ARBA00022908"/>
    </source>
</evidence>